<dbReference type="KEGG" id="cqi:110692191"/>
<dbReference type="RefSeq" id="XP_021724883.1">
    <property type="nucleotide sequence ID" value="XM_021869191.1"/>
</dbReference>
<dbReference type="Gramene" id="AUR62034027-RA">
    <property type="protein sequence ID" value="AUR62034027-RA:cds"/>
    <property type="gene ID" value="AUR62034027"/>
</dbReference>
<dbReference type="InterPro" id="IPR002156">
    <property type="entry name" value="RNaseH_domain"/>
</dbReference>
<evidence type="ECO:0000313" key="3">
    <source>
        <dbReference type="EnsemblPlants" id="AUR62034027-RA:cds"/>
    </source>
</evidence>
<feature type="domain" description="RNase H type-1" evidence="1">
    <location>
        <begin position="229"/>
        <end position="339"/>
    </location>
</feature>
<accession>A0A803MRX6</accession>
<evidence type="ECO:0000259" key="1">
    <source>
        <dbReference type="Pfam" id="PF13456"/>
    </source>
</evidence>
<dbReference type="Gene3D" id="3.30.420.10">
    <property type="entry name" value="Ribonuclease H-like superfamily/Ribonuclease H"/>
    <property type="match status" value="1"/>
</dbReference>
<reference evidence="3" key="1">
    <citation type="journal article" date="2017" name="Nature">
        <title>The genome of Chenopodium quinoa.</title>
        <authorList>
            <person name="Jarvis D.E."/>
            <person name="Ho Y.S."/>
            <person name="Lightfoot D.J."/>
            <person name="Schmoeckel S.M."/>
            <person name="Li B."/>
            <person name="Borm T.J.A."/>
            <person name="Ohyanagi H."/>
            <person name="Mineta K."/>
            <person name="Michell C.T."/>
            <person name="Saber N."/>
            <person name="Kharbatia N.M."/>
            <person name="Rupper R.R."/>
            <person name="Sharp A.R."/>
            <person name="Dally N."/>
            <person name="Boughton B.A."/>
            <person name="Woo Y.H."/>
            <person name="Gao G."/>
            <person name="Schijlen E.G.W.M."/>
            <person name="Guo X."/>
            <person name="Momin A.A."/>
            <person name="Negrao S."/>
            <person name="Al-Babili S."/>
            <person name="Gehring C."/>
            <person name="Roessner U."/>
            <person name="Jung C."/>
            <person name="Murphy K."/>
            <person name="Arold S.T."/>
            <person name="Gojobori T."/>
            <person name="van der Linden C.G."/>
            <person name="van Loo E.N."/>
            <person name="Jellen E.N."/>
            <person name="Maughan P.J."/>
            <person name="Tester M."/>
        </authorList>
    </citation>
    <scope>NUCLEOTIDE SEQUENCE [LARGE SCALE GENOMIC DNA]</scope>
    <source>
        <strain evidence="3">cv. PI 614886</strain>
    </source>
</reference>
<dbReference type="InterPro" id="IPR012337">
    <property type="entry name" value="RNaseH-like_sf"/>
</dbReference>
<dbReference type="InterPro" id="IPR044730">
    <property type="entry name" value="RNase_H-like_dom_plant"/>
</dbReference>
<dbReference type="PANTHER" id="PTHR47074:SF48">
    <property type="entry name" value="POLYNUCLEOTIDYL TRANSFERASE, RIBONUCLEASE H-LIKE SUPERFAMILY PROTEIN"/>
    <property type="match status" value="1"/>
</dbReference>
<dbReference type="GO" id="GO:0003676">
    <property type="term" value="F:nucleic acid binding"/>
    <property type="evidence" value="ECO:0007669"/>
    <property type="project" value="InterPro"/>
</dbReference>
<feature type="domain" description="Reverse transcriptase zinc-binding" evidence="2">
    <location>
        <begin position="56"/>
        <end position="121"/>
    </location>
</feature>
<dbReference type="InterPro" id="IPR036397">
    <property type="entry name" value="RNaseH_sf"/>
</dbReference>
<dbReference type="PANTHER" id="PTHR47074">
    <property type="entry name" value="BNAC02G40300D PROTEIN"/>
    <property type="match status" value="1"/>
</dbReference>
<dbReference type="SUPFAM" id="SSF53098">
    <property type="entry name" value="Ribonuclease H-like"/>
    <property type="match status" value="1"/>
</dbReference>
<dbReference type="InterPro" id="IPR026960">
    <property type="entry name" value="RVT-Znf"/>
</dbReference>
<evidence type="ECO:0000313" key="4">
    <source>
        <dbReference type="Proteomes" id="UP000596660"/>
    </source>
</evidence>
<dbReference type="GeneID" id="110692191"/>
<keyword evidence="4" id="KW-1185">Reference proteome</keyword>
<evidence type="ECO:0008006" key="5">
    <source>
        <dbReference type="Google" id="ProtNLM"/>
    </source>
</evidence>
<reference evidence="3" key="2">
    <citation type="submission" date="2021-03" db="UniProtKB">
        <authorList>
            <consortium name="EnsemblPlants"/>
        </authorList>
    </citation>
    <scope>IDENTIFICATION</scope>
</reference>
<evidence type="ECO:0000259" key="2">
    <source>
        <dbReference type="Pfam" id="PF13966"/>
    </source>
</evidence>
<dbReference type="CDD" id="cd06222">
    <property type="entry name" value="RNase_H_like"/>
    <property type="match status" value="1"/>
</dbReference>
<proteinExistence type="predicted"/>
<dbReference type="Proteomes" id="UP000596660">
    <property type="component" value="Unplaced"/>
</dbReference>
<dbReference type="EnsemblPlants" id="AUR62034027-RA">
    <property type="protein sequence ID" value="AUR62034027-RA:cds"/>
    <property type="gene ID" value="AUR62034027"/>
</dbReference>
<dbReference type="InterPro" id="IPR052929">
    <property type="entry name" value="RNase_H-like_EbsB-rel"/>
</dbReference>
<dbReference type="Pfam" id="PF13966">
    <property type="entry name" value="zf-RVT"/>
    <property type="match status" value="1"/>
</dbReference>
<name>A0A803MRX6_CHEQI</name>
<gene>
    <name evidence="3" type="primary">LOC110692191</name>
</gene>
<dbReference type="Pfam" id="PF13456">
    <property type="entry name" value="RVT_3"/>
    <property type="match status" value="1"/>
</dbReference>
<dbReference type="GO" id="GO:0004523">
    <property type="term" value="F:RNA-DNA hybrid ribonuclease activity"/>
    <property type="evidence" value="ECO:0007669"/>
    <property type="project" value="InterPro"/>
</dbReference>
<protein>
    <recommendedName>
        <fullName evidence="5">RNase H type-1 domain-containing protein</fullName>
    </recommendedName>
</protein>
<organism evidence="3 4">
    <name type="scientific">Chenopodium quinoa</name>
    <name type="common">Quinoa</name>
    <dbReference type="NCBI Taxonomy" id="63459"/>
    <lineage>
        <taxon>Eukaryota</taxon>
        <taxon>Viridiplantae</taxon>
        <taxon>Streptophyta</taxon>
        <taxon>Embryophyta</taxon>
        <taxon>Tracheophyta</taxon>
        <taxon>Spermatophyta</taxon>
        <taxon>Magnoliopsida</taxon>
        <taxon>eudicotyledons</taxon>
        <taxon>Gunneridae</taxon>
        <taxon>Pentapetalae</taxon>
        <taxon>Caryophyllales</taxon>
        <taxon>Chenopodiaceae</taxon>
        <taxon>Chenopodioideae</taxon>
        <taxon>Atripliceae</taxon>
        <taxon>Chenopodium</taxon>
    </lineage>
</organism>
<dbReference type="OrthoDB" id="1906820at2759"/>
<dbReference type="AlphaFoldDB" id="A0A803MRX6"/>
<sequence length="368" mass="42156">MTRVMYGVAFGEGKWDADRVRTIMGEDLAAVILSIPLSHCPSNDRLFWRCSKDGNFSVRSCYWLVRRGCVEGVVNVISEECWRSVWRLQCPPKLKHFLWCAIRGNMAIIERLLYRHITSNSDEEKATPISSFADRWLWLVNKLSAENNRKAAALMWACWRCRNLQLFEDVWPDPVLLAAGFCRLADDYTRHMQNVRPLGGCNIRSSCLRWYPPHFGMVKINTDAHVLSGNMAGLGVVCRNYCGKILMIATKKIHYTDPKCAEFQAIRYALSIARRFNYDNVWVESDALGVINTISHESRGFSPIFSVYDDIRRDRSLFLSCKFSYVKRNGNTMAHLVAREDTAGDEELIRVTNFPSSIVTLAMLDISN</sequence>